<evidence type="ECO:0000259" key="3">
    <source>
        <dbReference type="Pfam" id="PF03065"/>
    </source>
</evidence>
<dbReference type="Pfam" id="PF09094">
    <property type="entry name" value="AmyA-A_glucT_m"/>
    <property type="match status" value="1"/>
</dbReference>
<dbReference type="InterPro" id="IPR015179">
    <property type="entry name" value="A-amylase/a-glucTrfase_C"/>
</dbReference>
<proteinExistence type="inferred from homology"/>
<feature type="domain" description="Glycoside hydrolase family 57 N-terminal" evidence="3">
    <location>
        <begin position="7"/>
        <end position="270"/>
    </location>
</feature>
<dbReference type="GO" id="GO:0016787">
    <property type="term" value="F:hydrolase activity"/>
    <property type="evidence" value="ECO:0007669"/>
    <property type="project" value="UniProtKB-KW"/>
</dbReference>
<dbReference type="InterPro" id="IPR052046">
    <property type="entry name" value="GH57_Enzymes"/>
</dbReference>
<dbReference type="eggNOG" id="COG1449">
    <property type="taxonomic scope" value="Bacteria"/>
</dbReference>
<keyword evidence="8" id="KW-1185">Reference proteome</keyword>
<dbReference type="PANTHER" id="PTHR36306:SF1">
    <property type="entry name" value="ALPHA-AMYLASE-RELATED"/>
    <property type="match status" value="1"/>
</dbReference>
<dbReference type="Pfam" id="PF03065">
    <property type="entry name" value="Glyco_hydro_57"/>
    <property type="match status" value="1"/>
</dbReference>
<dbReference type="PANTHER" id="PTHR36306">
    <property type="entry name" value="ALPHA-AMYLASE-RELATED-RELATED"/>
    <property type="match status" value="1"/>
</dbReference>
<organism evidence="7 8">
    <name type="scientific">Caldithrix abyssi DSM 13497</name>
    <dbReference type="NCBI Taxonomy" id="880073"/>
    <lineage>
        <taxon>Bacteria</taxon>
        <taxon>Pseudomonadati</taxon>
        <taxon>Calditrichota</taxon>
        <taxon>Calditrichia</taxon>
        <taxon>Calditrichales</taxon>
        <taxon>Calditrichaceae</taxon>
        <taxon>Caldithrix</taxon>
    </lineage>
</organism>
<feature type="domain" description="Alpha-amylase/4-alpha-glucanotransferase C-terminal" evidence="5">
    <location>
        <begin position="408"/>
        <end position="698"/>
    </location>
</feature>
<feature type="domain" description="Alpha-amylase/4-alpha-glucanotransferase central" evidence="4">
    <location>
        <begin position="313"/>
        <end position="394"/>
    </location>
</feature>
<reference evidence="6 9" key="2">
    <citation type="submission" date="2016-11" db="EMBL/GenBank/DDBJ databases">
        <title>Genomic analysis of Caldithrix abyssi and proposal of a novel bacterial phylum Caldithrichaeota.</title>
        <authorList>
            <person name="Kublanov I."/>
            <person name="Sigalova O."/>
            <person name="Gavrilov S."/>
            <person name="Lebedinsky A."/>
            <person name="Ivanova N."/>
            <person name="Daum C."/>
            <person name="Reddy T."/>
            <person name="Klenk H.P."/>
            <person name="Goker M."/>
            <person name="Reva O."/>
            <person name="Miroshnichenko M."/>
            <person name="Kyprides N."/>
            <person name="Woyke T."/>
            <person name="Gelfand M."/>
        </authorList>
    </citation>
    <scope>NUCLEOTIDE SEQUENCE [LARGE SCALE GENOMIC DNA]</scope>
    <source>
        <strain evidence="6 9">LF13</strain>
    </source>
</reference>
<dbReference type="Gene3D" id="2.70.98.10">
    <property type="match status" value="1"/>
</dbReference>
<dbReference type="KEGG" id="caby:Cabys_1233"/>
<accession>H1XYW1</accession>
<dbReference type="Proteomes" id="UP000004671">
    <property type="component" value="Chromosome"/>
</dbReference>
<evidence type="ECO:0000313" key="7">
    <source>
        <dbReference type="EMBL" id="EHO42032.1"/>
    </source>
</evidence>
<dbReference type="PaxDb" id="880073-Calab_2422"/>
<dbReference type="SUPFAM" id="SSF88713">
    <property type="entry name" value="Glycoside hydrolase/deacetylase"/>
    <property type="match status" value="1"/>
</dbReference>
<keyword evidence="2" id="KW-0119">Carbohydrate metabolism</keyword>
<dbReference type="CDD" id="cd10793">
    <property type="entry name" value="GH57N_TLGT_like"/>
    <property type="match status" value="1"/>
</dbReference>
<evidence type="ECO:0000256" key="2">
    <source>
        <dbReference type="ARBA" id="ARBA00023277"/>
    </source>
</evidence>
<dbReference type="GO" id="GO:0030246">
    <property type="term" value="F:carbohydrate binding"/>
    <property type="evidence" value="ECO:0007669"/>
    <property type="project" value="InterPro"/>
</dbReference>
<protein>
    <submittedName>
        <fullName evidence="6">Alpha-amylase</fullName>
    </submittedName>
    <submittedName>
        <fullName evidence="7">Glycoside hydrolase family 57</fullName>
    </submittedName>
</protein>
<dbReference type="Proteomes" id="UP000183868">
    <property type="component" value="Chromosome"/>
</dbReference>
<dbReference type="RefSeq" id="WP_006929254.1">
    <property type="nucleotide sequence ID" value="NZ_CM001402.1"/>
</dbReference>
<dbReference type="GO" id="GO:0005975">
    <property type="term" value="P:carbohydrate metabolic process"/>
    <property type="evidence" value="ECO:0007669"/>
    <property type="project" value="InterPro"/>
</dbReference>
<dbReference type="EMBL" id="CP018099">
    <property type="protein sequence ID" value="APF17982.1"/>
    <property type="molecule type" value="Genomic_DNA"/>
</dbReference>
<sequence length="708" mass="82765">MKKIKFAFGIHNHQPIGNFDFVFEEAYQKSYLPFLQILKKHPSIKISIHFTGILIDWLEEHHPELLSMVKEMVERGQLEVMSGAYYEPIISVIPESDRTGQIRKLSARVEELFGYRPAGMWLAERVWEPNLPTSLSAAGMKYTILDDTHFKYAGLEDRDLEGYFLTEDLGNTVALFPINKHLRYTIPFQDPQETIEVLKSAANEQGSSLLVFADDGEKFGVWPNTYRHVYEEGWLENFFKALEENSDWIEMVHFSEALEILPPQGKIYLPTASYAEMMHWALFPPTFRKYEDFEHILADKNLLEPYGIFVRGGFWRNFMSKYPEVNVMHKKMLRISQMVHQQNFESADKEKNRALDHLWAAQCNCPYWHGVFGGLYLSHLRFAIFNNLIEAEKILDRRRDLPLIEHVDFDADGHEEILVETAVHDAYFKPDQGAMLFEYDFKPAGKNLLDTMTRRVEGYHNKLKEAVYVEDFENDGSQTASIHDLVLSKERDLYKKLKYDVYERRSLIDHILPADCTLEQFENGEYRETGDFYNQPYRLINQTRQKDRIELQFKRDGLVQGKPVSLLKMVSIDTQTAELEITYRLANNSTEPLSFLFAVEFNYGLQAGQADDRYYYNEQGKLEHFYLNSSGVLSGARMIGLKDEYLRIDIRLTSEQAQEIWRTPVETISLSEGGFERVYQSSAVLMVYKVDLQKQFECVIRQKVEWME</sequence>
<dbReference type="STRING" id="880073.Cabys_1233"/>
<dbReference type="HOGENOM" id="CLU_026700_0_0_0"/>
<dbReference type="InterPro" id="IPR015178">
    <property type="entry name" value="A-amylase/a-glucTrfase_central"/>
</dbReference>
<dbReference type="InterPro" id="IPR011013">
    <property type="entry name" value="Gal_mutarotase_sf_dom"/>
</dbReference>
<evidence type="ECO:0000313" key="8">
    <source>
        <dbReference type="Proteomes" id="UP000004671"/>
    </source>
</evidence>
<dbReference type="OrthoDB" id="8476at2"/>
<evidence type="ECO:0000259" key="5">
    <source>
        <dbReference type="Pfam" id="PF09095"/>
    </source>
</evidence>
<keyword evidence="7" id="KW-0378">Hydrolase</keyword>
<dbReference type="Gene3D" id="3.20.110.20">
    <property type="match status" value="1"/>
</dbReference>
<evidence type="ECO:0000256" key="1">
    <source>
        <dbReference type="ARBA" id="ARBA00006821"/>
    </source>
</evidence>
<dbReference type="AlphaFoldDB" id="H1XYW1"/>
<dbReference type="SUPFAM" id="SSF88688">
    <property type="entry name" value="Families 57/38 glycoside transferase middle domain"/>
    <property type="match status" value="1"/>
</dbReference>
<name>H1XYW1_CALAY</name>
<dbReference type="SUPFAM" id="SSF74650">
    <property type="entry name" value="Galactose mutarotase-like"/>
    <property type="match status" value="1"/>
</dbReference>
<reference evidence="7 8" key="1">
    <citation type="submission" date="2011-09" db="EMBL/GenBank/DDBJ databases">
        <title>The permanent draft genome of Caldithrix abyssi DSM 13497.</title>
        <authorList>
            <consortium name="US DOE Joint Genome Institute (JGI-PGF)"/>
            <person name="Lucas S."/>
            <person name="Han J."/>
            <person name="Lapidus A."/>
            <person name="Bruce D."/>
            <person name="Goodwin L."/>
            <person name="Pitluck S."/>
            <person name="Peters L."/>
            <person name="Kyrpides N."/>
            <person name="Mavromatis K."/>
            <person name="Ivanova N."/>
            <person name="Mikhailova N."/>
            <person name="Chertkov O."/>
            <person name="Detter J.C."/>
            <person name="Tapia R."/>
            <person name="Han C."/>
            <person name="Land M."/>
            <person name="Hauser L."/>
            <person name="Markowitz V."/>
            <person name="Cheng J.-F."/>
            <person name="Hugenholtz P."/>
            <person name="Woyke T."/>
            <person name="Wu D."/>
            <person name="Spring S."/>
            <person name="Brambilla E."/>
            <person name="Klenk H.-P."/>
            <person name="Eisen J.A."/>
        </authorList>
    </citation>
    <scope>NUCLEOTIDE SEQUENCE [LARGE SCALE GENOMIC DNA]</scope>
    <source>
        <strain evidence="7 8">DSM 13497</strain>
    </source>
</reference>
<evidence type="ECO:0000259" key="4">
    <source>
        <dbReference type="Pfam" id="PF09094"/>
    </source>
</evidence>
<evidence type="ECO:0000313" key="6">
    <source>
        <dbReference type="EMBL" id="APF17982.1"/>
    </source>
</evidence>
<gene>
    <name evidence="6" type="ORF">Cabys_1233</name>
    <name evidence="7" type="ORF">Calab_2422</name>
</gene>
<comment type="similarity">
    <text evidence="1">Belongs to the glycosyl hydrolase 57 family.</text>
</comment>
<dbReference type="InterPro" id="IPR004300">
    <property type="entry name" value="Glyco_hydro_57_N"/>
</dbReference>
<dbReference type="InterPro" id="IPR011330">
    <property type="entry name" value="Glyco_hydro/deAcase_b/a-brl"/>
</dbReference>
<dbReference type="InParanoid" id="H1XYW1"/>
<dbReference type="InterPro" id="IPR028995">
    <property type="entry name" value="Glyco_hydro_57/38_cen_sf"/>
</dbReference>
<dbReference type="InterPro" id="IPR014718">
    <property type="entry name" value="GH-type_carb-bd"/>
</dbReference>
<dbReference type="EMBL" id="CM001402">
    <property type="protein sequence ID" value="EHO42032.1"/>
    <property type="molecule type" value="Genomic_DNA"/>
</dbReference>
<evidence type="ECO:0000313" key="9">
    <source>
        <dbReference type="Proteomes" id="UP000183868"/>
    </source>
</evidence>
<dbReference type="Pfam" id="PF09095">
    <property type="entry name" value="AmyA-gluTrfs_C"/>
    <property type="match status" value="1"/>
</dbReference>